<dbReference type="PATRIC" id="fig|453.4.peg.2754"/>
<dbReference type="InterPro" id="IPR039424">
    <property type="entry name" value="SBP_5"/>
</dbReference>
<keyword evidence="3" id="KW-0732">Signal</keyword>
<organism evidence="5 7">
    <name type="scientific">Legionella feeleii</name>
    <dbReference type="NCBI Taxonomy" id="453"/>
    <lineage>
        <taxon>Bacteria</taxon>
        <taxon>Pseudomonadati</taxon>
        <taxon>Pseudomonadota</taxon>
        <taxon>Gammaproteobacteria</taxon>
        <taxon>Legionellales</taxon>
        <taxon>Legionellaceae</taxon>
        <taxon>Legionella</taxon>
    </lineage>
</organism>
<dbReference type="PANTHER" id="PTHR30290">
    <property type="entry name" value="PERIPLASMIC BINDING COMPONENT OF ABC TRANSPORTER"/>
    <property type="match status" value="1"/>
</dbReference>
<dbReference type="Proteomes" id="UP000054698">
    <property type="component" value="Unassembled WGS sequence"/>
</dbReference>
<dbReference type="GO" id="GO:0015833">
    <property type="term" value="P:peptide transport"/>
    <property type="evidence" value="ECO:0007669"/>
    <property type="project" value="TreeGrafter"/>
</dbReference>
<dbReference type="EMBL" id="UASS01000032">
    <property type="protein sequence ID" value="SPX62071.1"/>
    <property type="molecule type" value="Genomic_DNA"/>
</dbReference>
<comment type="similarity">
    <text evidence="1">Belongs to the bacterial solute-binding protein 5 family.</text>
</comment>
<dbReference type="PANTHER" id="PTHR30290:SF9">
    <property type="entry name" value="OLIGOPEPTIDE-BINDING PROTEIN APPA"/>
    <property type="match status" value="1"/>
</dbReference>
<dbReference type="EMBL" id="LNYB01000085">
    <property type="protein sequence ID" value="KTC94846.1"/>
    <property type="molecule type" value="Genomic_DNA"/>
</dbReference>
<sequence length="483" mass="55647">MKIKIFLIVFPFFLASHQLFSKSSNRELNVTLRSSEITLDPGGVQDSQSMLISHQINCQLVTTDSSKLIYDVAESIMYISPLAIMIRIKPTSKFHDNTPITSDDVIASFEYIKKSKTVFNSFFSLIKDIRKINDNKIVFILKKENPQFLKILSSSIYPIFKKDFIAEAAKNKILWNFPMGCGKYKISQFEKNIIKIVPIKDKGLPINFHIIKENQISSNDLDKFDIITVSVVGDTYNIAKNFDTIEIFHPKQFYIGLNVNSKRWKNKKERCAFLTQLDFSKIIKLHRSEITKATDLLPNGTLGYSDNGQYLKKLKENAKRSVASESKNPLCISYLTVSIQDEYKQGILEPVKQYFPNIYEKPINNVNKFGGKFLEYNCDVIFFSLVSTYFDGYEFLTIFENNGANFTGINDRNLFEKLTKSQEAYSPKKMALIYRELINDIANYCVIRPIFTYPFTKALIRKNLKAPRIGLSPLYQYDFGNIS</sequence>
<name>A0A0W0TGZ6_9GAMM</name>
<evidence type="ECO:0000256" key="2">
    <source>
        <dbReference type="ARBA" id="ARBA00022448"/>
    </source>
</evidence>
<dbReference type="STRING" id="453.Lfee_2510"/>
<evidence type="ECO:0000256" key="1">
    <source>
        <dbReference type="ARBA" id="ARBA00005695"/>
    </source>
</evidence>
<evidence type="ECO:0000256" key="3">
    <source>
        <dbReference type="ARBA" id="ARBA00022729"/>
    </source>
</evidence>
<evidence type="ECO:0000313" key="8">
    <source>
        <dbReference type="Proteomes" id="UP000251942"/>
    </source>
</evidence>
<evidence type="ECO:0000313" key="7">
    <source>
        <dbReference type="Proteomes" id="UP000054698"/>
    </source>
</evidence>
<dbReference type="Pfam" id="PF00496">
    <property type="entry name" value="SBP_bac_5"/>
    <property type="match status" value="1"/>
</dbReference>
<keyword evidence="2" id="KW-0813">Transport</keyword>
<dbReference type="SUPFAM" id="SSF53850">
    <property type="entry name" value="Periplasmic binding protein-like II"/>
    <property type="match status" value="1"/>
</dbReference>
<evidence type="ECO:0000313" key="6">
    <source>
        <dbReference type="EMBL" id="SPX62071.1"/>
    </source>
</evidence>
<dbReference type="OrthoDB" id="9803988at2"/>
<reference evidence="6 8" key="2">
    <citation type="submission" date="2018-06" db="EMBL/GenBank/DDBJ databases">
        <authorList>
            <consortium name="Pathogen Informatics"/>
            <person name="Doyle S."/>
        </authorList>
    </citation>
    <scope>NUCLEOTIDE SEQUENCE [LARGE SCALE GENOMIC DNA]</scope>
    <source>
        <strain evidence="6 8">NCTC12022</strain>
    </source>
</reference>
<dbReference type="Proteomes" id="UP000251942">
    <property type="component" value="Unassembled WGS sequence"/>
</dbReference>
<feature type="domain" description="Solute-binding protein family 5" evidence="4">
    <location>
        <begin position="82"/>
        <end position="320"/>
    </location>
</feature>
<dbReference type="AlphaFoldDB" id="A0A0W0TGZ6"/>
<dbReference type="Gene3D" id="3.40.190.10">
    <property type="entry name" value="Periplasmic binding protein-like II"/>
    <property type="match status" value="1"/>
</dbReference>
<evidence type="ECO:0000313" key="5">
    <source>
        <dbReference type="EMBL" id="KTC94846.1"/>
    </source>
</evidence>
<keyword evidence="7" id="KW-1185">Reference proteome</keyword>
<evidence type="ECO:0000259" key="4">
    <source>
        <dbReference type="Pfam" id="PF00496"/>
    </source>
</evidence>
<protein>
    <submittedName>
        <fullName evidence="5">Oligopeptide-binding protein AppA</fullName>
    </submittedName>
</protein>
<reference evidence="5 7" key="1">
    <citation type="submission" date="2015-11" db="EMBL/GenBank/DDBJ databases">
        <title>Genomic analysis of 38 Legionella species identifies large and diverse effector repertoires.</title>
        <authorList>
            <person name="Burstein D."/>
            <person name="Amaro F."/>
            <person name="Zusman T."/>
            <person name="Lifshitz Z."/>
            <person name="Cohen O."/>
            <person name="Gilbert J.A."/>
            <person name="Pupko T."/>
            <person name="Shuman H.A."/>
            <person name="Segal G."/>
        </authorList>
    </citation>
    <scope>NUCLEOTIDE SEQUENCE [LARGE SCALE GENOMIC DNA]</scope>
    <source>
        <strain evidence="5 7">WO-44C</strain>
    </source>
</reference>
<dbReference type="Gene3D" id="3.10.105.10">
    <property type="entry name" value="Dipeptide-binding Protein, Domain 3"/>
    <property type="match status" value="1"/>
</dbReference>
<proteinExistence type="inferred from homology"/>
<dbReference type="RefSeq" id="WP_058447362.1">
    <property type="nucleotide sequence ID" value="NZ_CAAAHT010000033.1"/>
</dbReference>
<dbReference type="InterPro" id="IPR000914">
    <property type="entry name" value="SBP_5_dom"/>
</dbReference>
<accession>A0A0W0TGZ6</accession>
<dbReference type="GO" id="GO:1904680">
    <property type="term" value="F:peptide transmembrane transporter activity"/>
    <property type="evidence" value="ECO:0007669"/>
    <property type="project" value="TreeGrafter"/>
</dbReference>
<gene>
    <name evidence="5" type="primary">appA</name>
    <name evidence="5" type="ORF">Lfee_2510</name>
    <name evidence="6" type="ORF">NCTC12022_02828</name>
</gene>